<protein>
    <submittedName>
        <fullName evidence="9">Alkaline phosphatase</fullName>
    </submittedName>
</protein>
<feature type="transmembrane region" description="Helical" evidence="7">
    <location>
        <begin position="54"/>
        <end position="75"/>
    </location>
</feature>
<evidence type="ECO:0000256" key="7">
    <source>
        <dbReference type="SAM" id="Phobius"/>
    </source>
</evidence>
<proteinExistence type="inferred from homology"/>
<reference evidence="9 10" key="2">
    <citation type="submission" date="2018-06" db="EMBL/GenBank/DDBJ databases">
        <title>Metagenomic assembly of (sub)arctic Cyanobacteria and their associated microbiome from non-axenic cultures.</title>
        <authorList>
            <person name="Baurain D."/>
        </authorList>
    </citation>
    <scope>NUCLEOTIDE SEQUENCE [LARGE SCALE GENOMIC DNA]</scope>
    <source>
        <strain evidence="9">ULC129bin1</strain>
    </source>
</reference>
<comment type="caution">
    <text evidence="9">The sequence shown here is derived from an EMBL/GenBank/DDBJ whole genome shotgun (WGS) entry which is preliminary data.</text>
</comment>
<evidence type="ECO:0000259" key="8">
    <source>
        <dbReference type="Pfam" id="PF09335"/>
    </source>
</evidence>
<feature type="transmembrane region" description="Helical" evidence="7">
    <location>
        <begin position="173"/>
        <end position="197"/>
    </location>
</feature>
<dbReference type="InterPro" id="IPR032816">
    <property type="entry name" value="VTT_dom"/>
</dbReference>
<evidence type="ECO:0000313" key="9">
    <source>
        <dbReference type="EMBL" id="PZO22731.1"/>
    </source>
</evidence>
<dbReference type="InterPro" id="IPR051311">
    <property type="entry name" value="DedA_domain"/>
</dbReference>
<accession>A0A2W4WF17</accession>
<sequence>MTENILTWVTNAVTAFGYWGIAFMMFLENLIPPIPSELVMPLAGYAASQGELNVWSAIAFGSVGSLLGALLWYYIGLSLGLNRLKVLLDRYGRWVGLSSKDLDNAQRWFLKRGTWTVGICRMIPGIRTYVSIPAGVTRMPLAPFFLYSTAGTVLWTAFLTLAGYFLGNEYERIGVWLAPVAKVVIVVVAVTVVVWLARRISKKEEV</sequence>
<dbReference type="GO" id="GO:0005886">
    <property type="term" value="C:plasma membrane"/>
    <property type="evidence" value="ECO:0007669"/>
    <property type="project" value="UniProtKB-SubCell"/>
</dbReference>
<keyword evidence="3" id="KW-1003">Cell membrane</keyword>
<dbReference type="Proteomes" id="UP000249354">
    <property type="component" value="Unassembled WGS sequence"/>
</dbReference>
<keyword evidence="4 7" id="KW-0812">Transmembrane</keyword>
<keyword evidence="6 7" id="KW-0472">Membrane</keyword>
<feature type="domain" description="VTT" evidence="8">
    <location>
        <begin position="34"/>
        <end position="164"/>
    </location>
</feature>
<dbReference type="PANTHER" id="PTHR42709:SF6">
    <property type="entry name" value="UNDECAPRENYL PHOSPHATE TRANSPORTER A"/>
    <property type="match status" value="1"/>
</dbReference>
<feature type="transmembrane region" description="Helical" evidence="7">
    <location>
        <begin position="12"/>
        <end position="34"/>
    </location>
</feature>
<evidence type="ECO:0000256" key="5">
    <source>
        <dbReference type="ARBA" id="ARBA00022989"/>
    </source>
</evidence>
<reference evidence="10" key="1">
    <citation type="submission" date="2018-04" db="EMBL/GenBank/DDBJ databases">
        <authorList>
            <person name="Cornet L."/>
        </authorList>
    </citation>
    <scope>NUCLEOTIDE SEQUENCE [LARGE SCALE GENOMIC DNA]</scope>
</reference>
<comment type="similarity">
    <text evidence="2">Belongs to the DedA family.</text>
</comment>
<evidence type="ECO:0000256" key="1">
    <source>
        <dbReference type="ARBA" id="ARBA00004651"/>
    </source>
</evidence>
<keyword evidence="5 7" id="KW-1133">Transmembrane helix</keyword>
<evidence type="ECO:0000256" key="4">
    <source>
        <dbReference type="ARBA" id="ARBA00022692"/>
    </source>
</evidence>
<gene>
    <name evidence="9" type="ORF">DCF25_02120</name>
</gene>
<name>A0A2W4WF17_9CYAN</name>
<dbReference type="AlphaFoldDB" id="A0A2W4WF17"/>
<evidence type="ECO:0000256" key="6">
    <source>
        <dbReference type="ARBA" id="ARBA00023136"/>
    </source>
</evidence>
<dbReference type="EMBL" id="QBMC01000007">
    <property type="protein sequence ID" value="PZO22731.1"/>
    <property type="molecule type" value="Genomic_DNA"/>
</dbReference>
<evidence type="ECO:0000256" key="3">
    <source>
        <dbReference type="ARBA" id="ARBA00022475"/>
    </source>
</evidence>
<dbReference type="PANTHER" id="PTHR42709">
    <property type="entry name" value="ALKALINE PHOSPHATASE LIKE PROTEIN"/>
    <property type="match status" value="1"/>
</dbReference>
<feature type="transmembrane region" description="Helical" evidence="7">
    <location>
        <begin position="144"/>
        <end position="167"/>
    </location>
</feature>
<organism evidence="9 10">
    <name type="scientific">Leptolyngbya foveolarum</name>
    <dbReference type="NCBI Taxonomy" id="47253"/>
    <lineage>
        <taxon>Bacteria</taxon>
        <taxon>Bacillati</taxon>
        <taxon>Cyanobacteriota</taxon>
        <taxon>Cyanophyceae</taxon>
        <taxon>Leptolyngbyales</taxon>
        <taxon>Leptolyngbyaceae</taxon>
        <taxon>Leptolyngbya group</taxon>
        <taxon>Leptolyngbya</taxon>
    </lineage>
</organism>
<dbReference type="Pfam" id="PF09335">
    <property type="entry name" value="VTT_dom"/>
    <property type="match status" value="1"/>
</dbReference>
<evidence type="ECO:0000256" key="2">
    <source>
        <dbReference type="ARBA" id="ARBA00010792"/>
    </source>
</evidence>
<evidence type="ECO:0000313" key="10">
    <source>
        <dbReference type="Proteomes" id="UP000249354"/>
    </source>
</evidence>
<comment type="subcellular location">
    <subcellularLocation>
        <location evidence="1">Cell membrane</location>
        <topology evidence="1">Multi-pass membrane protein</topology>
    </subcellularLocation>
</comment>